<dbReference type="PROSITE" id="PS50887">
    <property type="entry name" value="GGDEF"/>
    <property type="match status" value="1"/>
</dbReference>
<dbReference type="eggNOG" id="COG3706">
    <property type="taxonomic scope" value="Bacteria"/>
</dbReference>
<keyword evidence="3" id="KW-0472">Membrane</keyword>
<name>E0UQQ5_SULAO</name>
<dbReference type="Gene3D" id="3.30.70.270">
    <property type="match status" value="1"/>
</dbReference>
<dbReference type="Pfam" id="PF00990">
    <property type="entry name" value="GGDEF"/>
    <property type="match status" value="1"/>
</dbReference>
<evidence type="ECO:0000259" key="4">
    <source>
        <dbReference type="PROSITE" id="PS50887"/>
    </source>
</evidence>
<evidence type="ECO:0000256" key="1">
    <source>
        <dbReference type="ARBA" id="ARBA00012528"/>
    </source>
</evidence>
<evidence type="ECO:0000256" key="2">
    <source>
        <dbReference type="ARBA" id="ARBA00034247"/>
    </source>
</evidence>
<feature type="transmembrane region" description="Helical" evidence="3">
    <location>
        <begin position="29"/>
        <end position="48"/>
    </location>
</feature>
<dbReference type="SMART" id="SM00267">
    <property type="entry name" value="GGDEF"/>
    <property type="match status" value="1"/>
</dbReference>
<dbReference type="OrthoDB" id="9772835at2"/>
<feature type="domain" description="GGDEF" evidence="4">
    <location>
        <begin position="213"/>
        <end position="338"/>
    </location>
</feature>
<dbReference type="SUPFAM" id="SSF55073">
    <property type="entry name" value="Nucleotide cyclase"/>
    <property type="match status" value="1"/>
</dbReference>
<gene>
    <name evidence="5" type="ordered locus">Saut_1883</name>
</gene>
<evidence type="ECO:0000313" key="6">
    <source>
        <dbReference type="Proteomes" id="UP000007803"/>
    </source>
</evidence>
<dbReference type="KEGG" id="sua:Saut_1883"/>
<dbReference type="InterPro" id="IPR043128">
    <property type="entry name" value="Rev_trsase/Diguanyl_cyclase"/>
</dbReference>
<dbReference type="PANTHER" id="PTHR45138">
    <property type="entry name" value="REGULATORY COMPONENTS OF SENSORY TRANSDUCTION SYSTEM"/>
    <property type="match status" value="1"/>
</dbReference>
<keyword evidence="3" id="KW-0812">Transmembrane</keyword>
<dbReference type="EMBL" id="CP002205">
    <property type="protein sequence ID" value="ADN09927.1"/>
    <property type="molecule type" value="Genomic_DNA"/>
</dbReference>
<dbReference type="RefSeq" id="WP_013327680.1">
    <property type="nucleotide sequence ID" value="NC_014506.1"/>
</dbReference>
<dbReference type="FunFam" id="3.30.70.270:FF:000001">
    <property type="entry name" value="Diguanylate cyclase domain protein"/>
    <property type="match status" value="1"/>
</dbReference>
<feature type="transmembrane region" description="Helical" evidence="3">
    <location>
        <begin position="7"/>
        <end position="23"/>
    </location>
</feature>
<proteinExistence type="predicted"/>
<reference evidence="6" key="1">
    <citation type="journal article" date="2010" name="Stand. Genomic Sci.">
        <title>Complete genome sequence of Sulfurimonas autotrophica type strain (OK10).</title>
        <authorList>
            <person name="Sikorski J."/>
            <person name="Munk C."/>
            <person name="Lapidus A."/>
            <person name="Djao O."/>
            <person name="Lucas S."/>
            <person name="Glavina Del Rio T."/>
            <person name="Nolan M."/>
            <person name="Tice H."/>
            <person name="Han C."/>
            <person name="Cheng J."/>
            <person name="Tapia R."/>
            <person name="Goodwin L."/>
            <person name="Pitluck S."/>
            <person name="Liolios K."/>
            <person name="Ivanova N."/>
            <person name="Mavromatis K."/>
            <person name="Mikhailova N."/>
            <person name="Pati A."/>
            <person name="Sims D."/>
            <person name="Meincke L."/>
            <person name="Brettin T."/>
            <person name="Detter J."/>
            <person name="Chen A."/>
            <person name="Palaniappan K."/>
            <person name="Land M."/>
            <person name="Hauser L."/>
            <person name="Chang Y."/>
            <person name="Jeffries C."/>
            <person name="Rohde M."/>
            <person name="Lang E."/>
            <person name="Spring S."/>
            <person name="Goker M."/>
            <person name="Woyke T."/>
            <person name="Bristow J."/>
            <person name="Eisen J."/>
            <person name="Markowitz V."/>
            <person name="Hugenholtz P."/>
            <person name="Kyrpides N."/>
            <person name="Klenk H."/>
        </authorList>
    </citation>
    <scope>NUCLEOTIDE SEQUENCE [LARGE SCALE GENOMIC DNA]</scope>
    <source>
        <strain evidence="6">ATCC BAA-671 / DSM 16294 / JCM 11897 / OK10</strain>
    </source>
</reference>
<keyword evidence="3" id="KW-1133">Transmembrane helix</keyword>
<organism evidence="5 6">
    <name type="scientific">Sulfurimonas autotrophica (strain ATCC BAA-671 / DSM 16294 / JCM 11897 / OK10)</name>
    <dbReference type="NCBI Taxonomy" id="563040"/>
    <lineage>
        <taxon>Bacteria</taxon>
        <taxon>Pseudomonadati</taxon>
        <taxon>Campylobacterota</taxon>
        <taxon>Epsilonproteobacteria</taxon>
        <taxon>Campylobacterales</taxon>
        <taxon>Sulfurimonadaceae</taxon>
        <taxon>Sulfurimonas</taxon>
    </lineage>
</organism>
<dbReference type="HOGENOM" id="CLU_000445_11_4_7"/>
<keyword evidence="6" id="KW-1185">Reference proteome</keyword>
<dbReference type="GO" id="GO:0052621">
    <property type="term" value="F:diguanylate cyclase activity"/>
    <property type="evidence" value="ECO:0007669"/>
    <property type="project" value="UniProtKB-EC"/>
</dbReference>
<dbReference type="STRING" id="563040.Saut_1883"/>
<accession>E0UQQ5</accession>
<protein>
    <recommendedName>
        <fullName evidence="1">diguanylate cyclase</fullName>
        <ecNumber evidence="1">2.7.7.65</ecNumber>
    </recommendedName>
</protein>
<dbReference type="NCBIfam" id="TIGR00254">
    <property type="entry name" value="GGDEF"/>
    <property type="match status" value="1"/>
</dbReference>
<dbReference type="InterPro" id="IPR050469">
    <property type="entry name" value="Diguanylate_Cyclase"/>
</dbReference>
<sequence>MGLYKKYSFFVNILLAYLLVIFVTLKLSLIWIIALITLLFVGISILFYHYNEQKHYYKDIIDNSLNIVLVSDMSRIVSANKTFFKYFKGYRNIEEFSQKHHCICDFFVEEEGYISQINDGLSWIKYLLKNKVVYHKAKVKINENVYYFSISASVLDEKNNLYGVILSDITEQEHYKKELESLAINDALTNIGNRRFFHQKFDEQIVLTQRYNHPFSLVIFDIDFFKKVNDNYGHDMGDKVLVEYTKYISSILRDTDIFCRIGGEEFIVILPNTTKDKAYLLAQKLRESVENYKEILPITMSFGVAGYEKGDDDTSIYKRVDVALYKAKETGRNKVVLG</sequence>
<comment type="catalytic activity">
    <reaction evidence="2">
        <text>2 GTP = 3',3'-c-di-GMP + 2 diphosphate</text>
        <dbReference type="Rhea" id="RHEA:24898"/>
        <dbReference type="ChEBI" id="CHEBI:33019"/>
        <dbReference type="ChEBI" id="CHEBI:37565"/>
        <dbReference type="ChEBI" id="CHEBI:58805"/>
        <dbReference type="EC" id="2.7.7.65"/>
    </reaction>
</comment>
<dbReference type="PANTHER" id="PTHR45138:SF9">
    <property type="entry name" value="DIGUANYLATE CYCLASE DGCM-RELATED"/>
    <property type="match status" value="1"/>
</dbReference>
<dbReference type="CDD" id="cd01949">
    <property type="entry name" value="GGDEF"/>
    <property type="match status" value="1"/>
</dbReference>
<dbReference type="Proteomes" id="UP000007803">
    <property type="component" value="Chromosome"/>
</dbReference>
<dbReference type="EC" id="2.7.7.65" evidence="1"/>
<evidence type="ECO:0000313" key="5">
    <source>
        <dbReference type="EMBL" id="ADN09927.1"/>
    </source>
</evidence>
<dbReference type="AlphaFoldDB" id="E0UQQ5"/>
<dbReference type="InterPro" id="IPR029787">
    <property type="entry name" value="Nucleotide_cyclase"/>
</dbReference>
<evidence type="ECO:0000256" key="3">
    <source>
        <dbReference type="SAM" id="Phobius"/>
    </source>
</evidence>
<dbReference type="InterPro" id="IPR000160">
    <property type="entry name" value="GGDEF_dom"/>
</dbReference>